<dbReference type="AlphaFoldDB" id="A0A6A4C9H9"/>
<evidence type="ECO:0000313" key="2">
    <source>
        <dbReference type="EMBL" id="KAE9287070.1"/>
    </source>
</evidence>
<organism evidence="2 4">
    <name type="scientific">Phytophthora rubi</name>
    <dbReference type="NCBI Taxonomy" id="129364"/>
    <lineage>
        <taxon>Eukaryota</taxon>
        <taxon>Sar</taxon>
        <taxon>Stramenopiles</taxon>
        <taxon>Oomycota</taxon>
        <taxon>Peronosporomycetes</taxon>
        <taxon>Peronosporales</taxon>
        <taxon>Peronosporaceae</taxon>
        <taxon>Phytophthora</taxon>
    </lineage>
</organism>
<reference evidence="2 4" key="1">
    <citation type="submission" date="2018-08" db="EMBL/GenBank/DDBJ databases">
        <title>Genomic investigation of the strawberry pathogen Phytophthora fragariae indicates pathogenicity is determined by transcriptional variation in three key races.</title>
        <authorList>
            <person name="Adams T.M."/>
            <person name="Armitage A.D."/>
            <person name="Sobczyk M.K."/>
            <person name="Bates H.J."/>
            <person name="Dunwell J.M."/>
            <person name="Nellist C.F."/>
            <person name="Harrison R.J."/>
        </authorList>
    </citation>
    <scope>NUCLEOTIDE SEQUENCE [LARGE SCALE GENOMIC DNA]</scope>
    <source>
        <strain evidence="1 3">SCRP249</strain>
        <strain evidence="2 4">SCRP333</strain>
    </source>
</reference>
<dbReference type="Proteomes" id="UP000429607">
    <property type="component" value="Unassembled WGS sequence"/>
</dbReference>
<dbReference type="EMBL" id="QXFV01003138">
    <property type="protein sequence ID" value="KAE8979594.1"/>
    <property type="molecule type" value="Genomic_DNA"/>
</dbReference>
<comment type="caution">
    <text evidence="2">The sequence shown here is derived from an EMBL/GenBank/DDBJ whole genome shotgun (WGS) entry which is preliminary data.</text>
</comment>
<evidence type="ECO:0000313" key="4">
    <source>
        <dbReference type="Proteomes" id="UP000434957"/>
    </source>
</evidence>
<dbReference type="Proteomes" id="UP000434957">
    <property type="component" value="Unassembled WGS sequence"/>
</dbReference>
<gene>
    <name evidence="1" type="ORF">PR001_g24506</name>
    <name evidence="2" type="ORF">PR003_g26141</name>
</gene>
<name>A0A6A4C9H9_9STRA</name>
<dbReference type="EMBL" id="QXFT01003314">
    <property type="protein sequence ID" value="KAE9287070.1"/>
    <property type="molecule type" value="Genomic_DNA"/>
</dbReference>
<sequence length="82" mass="8838">MVVLSTTAVIARSLTYVLITLWCASTGFCGHFTRRSCSDVPPCLWLCEVSFCEPVSEPGLAVLLPLEQRTAQVIGPSAFGPH</sequence>
<proteinExistence type="predicted"/>
<evidence type="ECO:0000313" key="3">
    <source>
        <dbReference type="Proteomes" id="UP000429607"/>
    </source>
</evidence>
<accession>A0A6A4C9H9</accession>
<evidence type="ECO:0000313" key="1">
    <source>
        <dbReference type="EMBL" id="KAE8979594.1"/>
    </source>
</evidence>
<protein>
    <submittedName>
        <fullName evidence="2">Uncharacterized protein</fullName>
    </submittedName>
</protein>
<keyword evidence="4" id="KW-1185">Reference proteome</keyword>